<organism evidence="3">
    <name type="scientific">Aureococcus anophagefferens</name>
    <name type="common">Harmful bloom alga</name>
    <dbReference type="NCBI Taxonomy" id="44056"/>
    <lineage>
        <taxon>Eukaryota</taxon>
        <taxon>Sar</taxon>
        <taxon>Stramenopiles</taxon>
        <taxon>Ochrophyta</taxon>
        <taxon>Pelagophyceae</taxon>
        <taxon>Pelagomonadales</taxon>
        <taxon>Pelagomonadaceae</taxon>
        <taxon>Aureococcus</taxon>
    </lineage>
</organism>
<name>F0YHA1_AURAN</name>
<keyword evidence="3" id="KW-1185">Reference proteome</keyword>
<dbReference type="Proteomes" id="UP000002729">
    <property type="component" value="Unassembled WGS sequence"/>
</dbReference>
<evidence type="ECO:0000256" key="1">
    <source>
        <dbReference type="SAM" id="MobiDB-lite"/>
    </source>
</evidence>
<evidence type="ECO:0000313" key="2">
    <source>
        <dbReference type="EMBL" id="EGB05510.1"/>
    </source>
</evidence>
<dbReference type="GeneID" id="20225763"/>
<evidence type="ECO:0000313" key="3">
    <source>
        <dbReference type="Proteomes" id="UP000002729"/>
    </source>
</evidence>
<dbReference type="AlphaFoldDB" id="F0YHA1"/>
<dbReference type="EMBL" id="GL833141">
    <property type="protein sequence ID" value="EGB05510.1"/>
    <property type="molecule type" value="Genomic_DNA"/>
</dbReference>
<dbReference type="KEGG" id="aaf:AURANDRAFT_66365"/>
<sequence length="184" mass="20732">MTASTPSAHARVAPSSAERKSVRKSIQDTFEKGFTTSKDSVDIPHTMLDAIFDDLKQPNECISGAELRAVGFKLVDEFVSHLLRHINHGDPDRRMQLTREIIQLQTKVHRHRFQVDACVERGLADLERERVEHERAQLALLQAPEPVRDDEVVDGGCWGDDLGVWLCSGCSAHGRRRGERSAWL</sequence>
<reference evidence="2 3" key="1">
    <citation type="journal article" date="2011" name="Proc. Natl. Acad. Sci. U.S.A.">
        <title>Niche of harmful alga Aureococcus anophagefferens revealed through ecogenomics.</title>
        <authorList>
            <person name="Gobler C.J."/>
            <person name="Berry D.L."/>
            <person name="Dyhrman S.T."/>
            <person name="Wilhelm S.W."/>
            <person name="Salamov A."/>
            <person name="Lobanov A.V."/>
            <person name="Zhang Y."/>
            <person name="Collier J.L."/>
            <person name="Wurch L.L."/>
            <person name="Kustka A.B."/>
            <person name="Dill B.D."/>
            <person name="Shah M."/>
            <person name="VerBerkmoes N.C."/>
            <person name="Kuo A."/>
            <person name="Terry A."/>
            <person name="Pangilinan J."/>
            <person name="Lindquist E.A."/>
            <person name="Lucas S."/>
            <person name="Paulsen I.T."/>
            <person name="Hattenrath-Lehmann T.K."/>
            <person name="Talmage S.C."/>
            <person name="Walker E.A."/>
            <person name="Koch F."/>
            <person name="Burson A.M."/>
            <person name="Marcoval M.A."/>
            <person name="Tang Y.Z."/>
            <person name="Lecleir G.R."/>
            <person name="Coyne K.J."/>
            <person name="Berg G.M."/>
            <person name="Bertrand E.M."/>
            <person name="Saito M.A."/>
            <person name="Gladyshev V.N."/>
            <person name="Grigoriev I.V."/>
        </authorList>
    </citation>
    <scope>NUCLEOTIDE SEQUENCE [LARGE SCALE GENOMIC DNA]</scope>
    <source>
        <strain evidence="3">CCMP 1984</strain>
    </source>
</reference>
<gene>
    <name evidence="2" type="ORF">AURANDRAFT_66365</name>
</gene>
<feature type="region of interest" description="Disordered" evidence="1">
    <location>
        <begin position="1"/>
        <end position="24"/>
    </location>
</feature>
<accession>F0YHA1</accession>
<dbReference type="InParanoid" id="F0YHA1"/>
<proteinExistence type="predicted"/>
<protein>
    <submittedName>
        <fullName evidence="2">Uncharacterized protein</fullName>
    </submittedName>
</protein>
<dbReference type="RefSeq" id="XP_009039891.1">
    <property type="nucleotide sequence ID" value="XM_009041643.1"/>
</dbReference>